<proteinExistence type="predicted"/>
<dbReference type="EMBL" id="LABZ01000063">
    <property type="protein sequence ID" value="KMO42699.1"/>
    <property type="molecule type" value="Genomic_DNA"/>
</dbReference>
<evidence type="ECO:0000313" key="3">
    <source>
        <dbReference type="Proteomes" id="UP000036449"/>
    </source>
</evidence>
<feature type="region of interest" description="Disordered" evidence="1">
    <location>
        <begin position="82"/>
        <end position="101"/>
    </location>
</feature>
<organism evidence="2 3">
    <name type="scientific">Methylobacterium tarhaniae</name>
    <dbReference type="NCBI Taxonomy" id="1187852"/>
    <lineage>
        <taxon>Bacteria</taxon>
        <taxon>Pseudomonadati</taxon>
        <taxon>Pseudomonadota</taxon>
        <taxon>Alphaproteobacteria</taxon>
        <taxon>Hyphomicrobiales</taxon>
        <taxon>Methylobacteriaceae</taxon>
        <taxon>Methylobacterium</taxon>
    </lineage>
</organism>
<comment type="caution">
    <text evidence="2">The sequence shown here is derived from an EMBL/GenBank/DDBJ whole genome shotgun (WGS) entry which is preliminary data.</text>
</comment>
<feature type="region of interest" description="Disordered" evidence="1">
    <location>
        <begin position="1"/>
        <end position="50"/>
    </location>
</feature>
<accession>A0A0J6T9Y3</accession>
<evidence type="ECO:0000256" key="1">
    <source>
        <dbReference type="SAM" id="MobiDB-lite"/>
    </source>
</evidence>
<protein>
    <submittedName>
        <fullName evidence="2">Uncharacterized protein</fullName>
    </submittedName>
</protein>
<dbReference type="AlphaFoldDB" id="A0A0J6T9Y3"/>
<dbReference type="Proteomes" id="UP000036449">
    <property type="component" value="Unassembled WGS sequence"/>
</dbReference>
<name>A0A0J6T9Y3_9HYPH</name>
<gene>
    <name evidence="2" type="ORF">VQ03_10125</name>
</gene>
<reference evidence="2 3" key="1">
    <citation type="submission" date="2015-03" db="EMBL/GenBank/DDBJ databases">
        <title>Genome sequencing of Methylobacterium tarhaniae DSM 25844.</title>
        <authorList>
            <person name="Chaudhry V."/>
            <person name="Patil P.B."/>
        </authorList>
    </citation>
    <scope>NUCLEOTIDE SEQUENCE [LARGE SCALE GENOMIC DNA]</scope>
    <source>
        <strain evidence="2 3">DSM 25844</strain>
    </source>
</reference>
<evidence type="ECO:0000313" key="2">
    <source>
        <dbReference type="EMBL" id="KMO42699.1"/>
    </source>
</evidence>
<keyword evidence="3" id="KW-1185">Reference proteome</keyword>
<dbReference type="PATRIC" id="fig|1187852.3.peg.5854"/>
<sequence length="101" mass="10615">MTLSTVSVKPARRIMPMSDDRSTATATAPAEPCGWRDRARARQPGAAASASIGALPMMPLAPPTRAVRASVIVCCTCLRDRSTGRQLSPAGPDPVDRVDGR</sequence>